<keyword evidence="1" id="KW-0175">Coiled coil</keyword>
<organism evidence="4 5">
    <name type="scientific">Virgibacillus halodenitrificans</name>
    <name type="common">Bacillus halodenitrificans</name>
    <dbReference type="NCBI Taxonomy" id="1482"/>
    <lineage>
        <taxon>Bacteria</taxon>
        <taxon>Bacillati</taxon>
        <taxon>Bacillota</taxon>
        <taxon>Bacilli</taxon>
        <taxon>Bacillales</taxon>
        <taxon>Bacillaceae</taxon>
        <taxon>Virgibacillus</taxon>
    </lineage>
</organism>
<dbReference type="RefSeq" id="WP_019378597.1">
    <property type="nucleotide sequence ID" value="NZ_CP017962.1"/>
</dbReference>
<feature type="coiled-coil region" evidence="1">
    <location>
        <begin position="38"/>
        <end position="75"/>
    </location>
</feature>
<dbReference type="InterPro" id="IPR058620">
    <property type="entry name" value="YtrI_C"/>
</dbReference>
<evidence type="ECO:0000259" key="3">
    <source>
        <dbReference type="Pfam" id="PF26347"/>
    </source>
</evidence>
<reference evidence="4 5" key="1">
    <citation type="submission" date="2016-11" db="EMBL/GenBank/DDBJ databases">
        <title>Complete genome sequencing of Virgibacillus halodenitrificans PDB-F2.</title>
        <authorList>
            <person name="Sun Z."/>
            <person name="Zhou Y."/>
            <person name="Li H."/>
        </authorList>
    </citation>
    <scope>NUCLEOTIDE SEQUENCE [LARGE SCALE GENOMIC DNA]</scope>
    <source>
        <strain evidence="4 5">PDB-F2</strain>
    </source>
</reference>
<keyword evidence="2" id="KW-1133">Transmembrane helix</keyword>
<dbReference type="InterPro" id="IPR048198">
    <property type="entry name" value="YtrI"/>
</dbReference>
<accession>A0AAC9NJZ7</accession>
<evidence type="ECO:0000256" key="2">
    <source>
        <dbReference type="SAM" id="Phobius"/>
    </source>
</evidence>
<evidence type="ECO:0000256" key="1">
    <source>
        <dbReference type="SAM" id="Coils"/>
    </source>
</evidence>
<keyword evidence="2" id="KW-0472">Membrane</keyword>
<dbReference type="Proteomes" id="UP000182945">
    <property type="component" value="Chromosome"/>
</dbReference>
<dbReference type="Pfam" id="PF26347">
    <property type="entry name" value="YtrI_sporulation"/>
    <property type="match status" value="1"/>
</dbReference>
<dbReference type="AlphaFoldDB" id="A0AAC9NJZ7"/>
<evidence type="ECO:0000313" key="4">
    <source>
        <dbReference type="EMBL" id="APC48037.1"/>
    </source>
</evidence>
<dbReference type="EMBL" id="CP017962">
    <property type="protein sequence ID" value="APC48037.1"/>
    <property type="molecule type" value="Genomic_DNA"/>
</dbReference>
<gene>
    <name evidence="4" type="ORF">BME96_07560</name>
</gene>
<protein>
    <recommendedName>
        <fullName evidence="3">Sporulation membrane protein YtrI C-terminal domain-containing protein</fullName>
    </recommendedName>
</protein>
<evidence type="ECO:0000313" key="5">
    <source>
        <dbReference type="Proteomes" id="UP000182945"/>
    </source>
</evidence>
<feature type="domain" description="Sporulation membrane protein YtrI C-terminal" evidence="3">
    <location>
        <begin position="81"/>
        <end position="164"/>
    </location>
</feature>
<sequence>MHIPPYHKKVTWQRFFVGMLFGGVIAYCTLIYMYGEMYEQLLKENREYRTELTELRDLNEALLQDKKDLNEKSKEPLTVETIEINIANKNEYRLDRLIVHDLEEMVKKEIKHIIGRDISIIDKSDDLLISSIENKNFTVDEFTYSFKVEKLAIISQTVKLTLHAELAD</sequence>
<dbReference type="GeneID" id="71514244"/>
<name>A0AAC9NJZ7_VIRHA</name>
<dbReference type="KEGG" id="vhl:BME96_07560"/>
<dbReference type="NCBIfam" id="NF041479">
    <property type="entry name" value="spor_membprot_YtrI"/>
    <property type="match status" value="1"/>
</dbReference>
<keyword evidence="2" id="KW-0812">Transmembrane</keyword>
<proteinExistence type="predicted"/>
<feature type="transmembrane region" description="Helical" evidence="2">
    <location>
        <begin position="12"/>
        <end position="34"/>
    </location>
</feature>